<dbReference type="HOGENOM" id="CLU_1419245_0_0_9"/>
<dbReference type="Proteomes" id="UP000054164">
    <property type="component" value="Unassembled WGS sequence"/>
</dbReference>
<accession>A0A060N5A2</accession>
<protein>
    <submittedName>
        <fullName evidence="1">Uncharacterized protein</fullName>
    </submittedName>
</protein>
<sequence>MNENLKNAEGKIKREHEEFKREIEKMEPMQVYTMSGVIIFAEATIYHINQLICEELADLIANEDATLKGAVQYIISQVRNKYGQMGDLPVEEFHQLIWDYYKIDHSAAKKAMEERTKKMEERKKEIIKQGKNNTLKKKNNQINIIDVLNTSTSNKTKAKANSDDIEIKIDDIEEHVEQIPAPKAGPLQVSLFDF</sequence>
<proteinExistence type="predicted"/>
<gene>
    <name evidence="1" type="ORF">CBO05P2_047</name>
</gene>
<evidence type="ECO:0000313" key="1">
    <source>
        <dbReference type="EMBL" id="BAO05072.1"/>
    </source>
</evidence>
<organism evidence="1">
    <name type="scientific">Clostridium botulinum B str. Osaka05</name>
    <dbReference type="NCBI Taxonomy" id="1407017"/>
    <lineage>
        <taxon>Bacteria</taxon>
        <taxon>Bacillati</taxon>
        <taxon>Bacillota</taxon>
        <taxon>Clostridia</taxon>
        <taxon>Eubacteriales</taxon>
        <taxon>Clostridiaceae</taxon>
        <taxon>Clostridium</taxon>
    </lineage>
</organism>
<reference evidence="1" key="1">
    <citation type="submission" date="2013-10" db="EMBL/GenBank/DDBJ databases">
        <title>Draft genome sequence of Clostridium botulinum type B strain Osaka05.</title>
        <authorList>
            <person name="Sakaguchi Y."/>
            <person name="Hosomi K."/>
            <person name="Uchiyama J."/>
            <person name="Ogura Y."/>
            <person name="Sakaguchi M."/>
            <person name="Kohda T."/>
            <person name="Mukamoto M."/>
            <person name="Misawa N."/>
            <person name="Matsuzaki S."/>
            <person name="Hayashi T."/>
            <person name="Kozaki S."/>
        </authorList>
    </citation>
    <scope>NUCLEOTIDE SEQUENCE</scope>
    <source>
        <strain evidence="1">Osaka05</strain>
    </source>
</reference>
<name>A0A060N5A2_CLOBO</name>
<dbReference type="AlphaFoldDB" id="A0A060N5A2"/>
<dbReference type="EMBL" id="BA000059">
    <property type="protein sequence ID" value="BAO05072.1"/>
    <property type="molecule type" value="Genomic_DNA"/>
</dbReference>
<dbReference type="RefSeq" id="WP_030032208.1">
    <property type="nucleotide sequence ID" value="NZ_BA000059.1"/>
</dbReference>